<protein>
    <submittedName>
        <fullName evidence="2">Uncharacterized protein</fullName>
    </submittedName>
</protein>
<evidence type="ECO:0000256" key="1">
    <source>
        <dbReference type="SAM" id="MobiDB-lite"/>
    </source>
</evidence>
<gene>
    <name evidence="2" type="ORF">ANCCAN_22480</name>
</gene>
<dbReference type="AlphaFoldDB" id="A0A368FHW5"/>
<sequence length="633" mass="71530">MSCGGHVEFVFHYRITEFMRLIVDNLDLMETDSVKAVADWMMKKIRGRVCPFAARFSIDEEDEVEVDSITVSFLNDLLLTCQKRQVDRVDFEVESEPRTVCWKCYCFSEEEVTSRSRTQSQTMESTCLDGEFEEGFIDFLNKLEQRQERIKESALRLLSPPRTSGFSEHNGIEKSVQTAPISLPAEAFMPELPPPDFSDYQDPQLGVGGVDNFVDALFDFEPKYELPKEAGLMKWSVCLPLISCFNRRVQSEGTAMVTEKSYFSPVSPPLHLFRHETLAGAIRILSETGNVLSNGRIATPWSLERAQHKSLSCRESPSTIEDLLTLQETALVAQRVQKRWNRMHGDTSLSMTAALSTGVGGVDEEVQATAEAEKTDKRKESEEWVATLLKMLEQKPARSRKLLKGFINFSKEHKSSKSSKHRCCESCRRLISSQAKASKSGAQAEDVSDAHATPELSAADASSAPLSDNIANVYEYMKMKLKEHERAKKCERKTSEERKREKVKKEKNQDDIRAYMVGRKVCEPSHKTSSSQTDIREYCIGKKVKKVVKAEAVDTPAVPSSPEREKSKSSKTKVGGVKLILLVGSDRRKIEELETVVSVIFKTTNNWKISEVDEVTFAGCSRRVFNDFRWSTI</sequence>
<feature type="region of interest" description="Disordered" evidence="1">
    <location>
        <begin position="435"/>
        <end position="463"/>
    </location>
</feature>
<keyword evidence="3" id="KW-1185">Reference proteome</keyword>
<organism evidence="2 3">
    <name type="scientific">Ancylostoma caninum</name>
    <name type="common">Dog hookworm</name>
    <dbReference type="NCBI Taxonomy" id="29170"/>
    <lineage>
        <taxon>Eukaryota</taxon>
        <taxon>Metazoa</taxon>
        <taxon>Ecdysozoa</taxon>
        <taxon>Nematoda</taxon>
        <taxon>Chromadorea</taxon>
        <taxon>Rhabditida</taxon>
        <taxon>Rhabditina</taxon>
        <taxon>Rhabditomorpha</taxon>
        <taxon>Strongyloidea</taxon>
        <taxon>Ancylostomatidae</taxon>
        <taxon>Ancylostomatinae</taxon>
        <taxon>Ancylostoma</taxon>
    </lineage>
</organism>
<accession>A0A368FHW5</accession>
<dbReference type="OrthoDB" id="5870002at2759"/>
<evidence type="ECO:0000313" key="3">
    <source>
        <dbReference type="Proteomes" id="UP000252519"/>
    </source>
</evidence>
<proteinExistence type="predicted"/>
<feature type="region of interest" description="Disordered" evidence="1">
    <location>
        <begin position="486"/>
        <end position="509"/>
    </location>
</feature>
<feature type="compositionally biased region" description="Low complexity" evidence="1">
    <location>
        <begin position="435"/>
        <end position="444"/>
    </location>
</feature>
<comment type="caution">
    <text evidence="2">The sequence shown here is derived from an EMBL/GenBank/DDBJ whole genome shotgun (WGS) entry which is preliminary data.</text>
</comment>
<evidence type="ECO:0000313" key="2">
    <source>
        <dbReference type="EMBL" id="RCN31736.1"/>
    </source>
</evidence>
<dbReference type="EMBL" id="JOJR01001231">
    <property type="protein sequence ID" value="RCN31736.1"/>
    <property type="molecule type" value="Genomic_DNA"/>
</dbReference>
<name>A0A368FHW5_ANCCA</name>
<reference evidence="2 3" key="1">
    <citation type="submission" date="2014-10" db="EMBL/GenBank/DDBJ databases">
        <title>Draft genome of the hookworm Ancylostoma caninum.</title>
        <authorList>
            <person name="Mitreva M."/>
        </authorList>
    </citation>
    <scope>NUCLEOTIDE SEQUENCE [LARGE SCALE GENOMIC DNA]</scope>
    <source>
        <strain evidence="2 3">Baltimore</strain>
    </source>
</reference>
<dbReference type="Proteomes" id="UP000252519">
    <property type="component" value="Unassembled WGS sequence"/>
</dbReference>